<keyword evidence="2" id="KW-0378">Hydrolase</keyword>
<comment type="similarity">
    <text evidence="1">Belongs to the class-A beta-lactamase family.</text>
</comment>
<dbReference type="EMBL" id="ML996108">
    <property type="protein sequence ID" value="KAF2738566.1"/>
    <property type="molecule type" value="Genomic_DNA"/>
</dbReference>
<comment type="caution">
    <text evidence="4">The sequence shown here is derived from an EMBL/GenBank/DDBJ whole genome shotgun (WGS) entry which is preliminary data.</text>
</comment>
<gene>
    <name evidence="4" type="ORF">EJ04DRAFT_485990</name>
</gene>
<organism evidence="4 5">
    <name type="scientific">Polyplosphaeria fusca</name>
    <dbReference type="NCBI Taxonomy" id="682080"/>
    <lineage>
        <taxon>Eukaryota</taxon>
        <taxon>Fungi</taxon>
        <taxon>Dikarya</taxon>
        <taxon>Ascomycota</taxon>
        <taxon>Pezizomycotina</taxon>
        <taxon>Dothideomycetes</taxon>
        <taxon>Pleosporomycetidae</taxon>
        <taxon>Pleosporales</taxon>
        <taxon>Tetraplosphaeriaceae</taxon>
        <taxon>Polyplosphaeria</taxon>
    </lineage>
</organism>
<dbReference type="GO" id="GO:0016787">
    <property type="term" value="F:hydrolase activity"/>
    <property type="evidence" value="ECO:0007669"/>
    <property type="project" value="UniProtKB-KW"/>
</dbReference>
<evidence type="ECO:0000256" key="1">
    <source>
        <dbReference type="ARBA" id="ARBA00009009"/>
    </source>
</evidence>
<dbReference type="PANTHER" id="PTHR43283:SF17">
    <property type="entry name" value="(LOVD), PUTATIVE (AFU_ORTHOLOGUE AFUA_5G00920)-RELATED"/>
    <property type="match status" value="1"/>
</dbReference>
<proteinExistence type="inferred from homology"/>
<accession>A0A9P4R7W8</accession>
<dbReference type="InterPro" id="IPR050789">
    <property type="entry name" value="Diverse_Enzym_Activities"/>
</dbReference>
<dbReference type="PANTHER" id="PTHR43283">
    <property type="entry name" value="BETA-LACTAMASE-RELATED"/>
    <property type="match status" value="1"/>
</dbReference>
<evidence type="ECO:0000313" key="4">
    <source>
        <dbReference type="EMBL" id="KAF2738566.1"/>
    </source>
</evidence>
<dbReference type="InterPro" id="IPR012338">
    <property type="entry name" value="Beta-lactam/transpept-like"/>
</dbReference>
<reference evidence="4" key="1">
    <citation type="journal article" date="2020" name="Stud. Mycol.">
        <title>101 Dothideomycetes genomes: a test case for predicting lifestyles and emergence of pathogens.</title>
        <authorList>
            <person name="Haridas S."/>
            <person name="Albert R."/>
            <person name="Binder M."/>
            <person name="Bloem J."/>
            <person name="Labutti K."/>
            <person name="Salamov A."/>
            <person name="Andreopoulos B."/>
            <person name="Baker S."/>
            <person name="Barry K."/>
            <person name="Bills G."/>
            <person name="Bluhm B."/>
            <person name="Cannon C."/>
            <person name="Castanera R."/>
            <person name="Culley D."/>
            <person name="Daum C."/>
            <person name="Ezra D."/>
            <person name="Gonzalez J."/>
            <person name="Henrissat B."/>
            <person name="Kuo A."/>
            <person name="Liang C."/>
            <person name="Lipzen A."/>
            <person name="Lutzoni F."/>
            <person name="Magnuson J."/>
            <person name="Mondo S."/>
            <person name="Nolan M."/>
            <person name="Ohm R."/>
            <person name="Pangilinan J."/>
            <person name="Park H.-J."/>
            <person name="Ramirez L."/>
            <person name="Alfaro M."/>
            <person name="Sun H."/>
            <person name="Tritt A."/>
            <person name="Yoshinaga Y."/>
            <person name="Zwiers L.-H."/>
            <person name="Turgeon B."/>
            <person name="Goodwin S."/>
            <person name="Spatafora J."/>
            <person name="Crous P."/>
            <person name="Grigoriev I."/>
        </authorList>
    </citation>
    <scope>NUCLEOTIDE SEQUENCE</scope>
    <source>
        <strain evidence="4">CBS 125425</strain>
    </source>
</reference>
<dbReference type="OrthoDB" id="428260at2759"/>
<evidence type="ECO:0000313" key="5">
    <source>
        <dbReference type="Proteomes" id="UP000799444"/>
    </source>
</evidence>
<evidence type="ECO:0000259" key="3">
    <source>
        <dbReference type="Pfam" id="PF00144"/>
    </source>
</evidence>
<dbReference type="Proteomes" id="UP000799444">
    <property type="component" value="Unassembled WGS sequence"/>
</dbReference>
<evidence type="ECO:0000256" key="2">
    <source>
        <dbReference type="ARBA" id="ARBA00022801"/>
    </source>
</evidence>
<name>A0A9P4R7W8_9PLEO</name>
<keyword evidence="5" id="KW-1185">Reference proteome</keyword>
<dbReference type="InterPro" id="IPR001466">
    <property type="entry name" value="Beta-lactam-related"/>
</dbReference>
<dbReference type="Gene3D" id="3.40.710.10">
    <property type="entry name" value="DD-peptidase/beta-lactamase superfamily"/>
    <property type="match status" value="1"/>
</dbReference>
<dbReference type="SUPFAM" id="SSF56601">
    <property type="entry name" value="beta-lactamase/transpeptidase-like"/>
    <property type="match status" value="1"/>
</dbReference>
<dbReference type="Pfam" id="PF00144">
    <property type="entry name" value="Beta-lactamase"/>
    <property type="match status" value="1"/>
</dbReference>
<sequence>MAQFEKAIEQAIADQDIPGCVLHAINRDGSLKYDKAFGKRSVRVGGDQSPLQPNTVMWIASCTKLMTAVCVMQLVEQGRLSLDAPVYDVIPELKDFPILEEMKEDGTPILTPHKNPITLRLLLSHSSGITYGAMHPPTLAYYEATGKDPGLAGTVLERFGNPMTFEPGTSWAYGPGIDYAGLMVERVSKMTLEDYMKKNLWGPLGVKDMTFSLSRRPDLKDRKGEICKRDEDTGKIAQTDDRMPHQTEDGGDVKDCMGGQGVFAPPEEYIKILHAVLTTDENEKILKKSSVEQLTKPQLSEAASAQLNAALKLEQMNNAMGATSLEVKRDYGLGGLVICEDDPAGPREGTMVWGGYPNLLWFIDRKSGLAGLYASQILPPGDAKTAILDKKFEAGMYEKLKRGNASQI</sequence>
<protein>
    <submittedName>
        <fullName evidence="4">Beta-lactamase family protein</fullName>
    </submittedName>
</protein>
<feature type="domain" description="Beta-lactamase-related" evidence="3">
    <location>
        <begin position="4"/>
        <end position="384"/>
    </location>
</feature>
<dbReference type="AlphaFoldDB" id="A0A9P4R7W8"/>